<evidence type="ECO:0000256" key="12">
    <source>
        <dbReference type="HAMAP-Rule" id="MF_00188"/>
    </source>
</evidence>
<dbReference type="PANTHER" id="PTHR43221:SF1">
    <property type="entry name" value="PROTEASE HTPX"/>
    <property type="match status" value="1"/>
</dbReference>
<dbReference type="GO" id="GO:0008270">
    <property type="term" value="F:zinc ion binding"/>
    <property type="evidence" value="ECO:0007669"/>
    <property type="project" value="UniProtKB-UniRule"/>
</dbReference>
<feature type="transmembrane region" description="Helical" evidence="12">
    <location>
        <begin position="47"/>
        <end position="65"/>
    </location>
</feature>
<evidence type="ECO:0000256" key="13">
    <source>
        <dbReference type="SAM" id="MobiDB-lite"/>
    </source>
</evidence>
<keyword evidence="8 12" id="KW-0862">Zinc</keyword>
<keyword evidence="11 12" id="KW-0472">Membrane</keyword>
<evidence type="ECO:0000256" key="2">
    <source>
        <dbReference type="ARBA" id="ARBA00009779"/>
    </source>
</evidence>
<feature type="active site" evidence="12">
    <location>
        <position position="151"/>
    </location>
</feature>
<dbReference type="EMBL" id="SUMG01000001">
    <property type="protein sequence ID" value="NBG86936.1"/>
    <property type="molecule type" value="Genomic_DNA"/>
</dbReference>
<evidence type="ECO:0000256" key="9">
    <source>
        <dbReference type="ARBA" id="ARBA00022989"/>
    </source>
</evidence>
<keyword evidence="16" id="KW-1185">Reference proteome</keyword>
<evidence type="ECO:0000259" key="14">
    <source>
        <dbReference type="Pfam" id="PF01435"/>
    </source>
</evidence>
<organism evidence="15 16">
    <name type="scientific">Isachenkonia alkalipeptolytica</name>
    <dbReference type="NCBI Taxonomy" id="2565777"/>
    <lineage>
        <taxon>Bacteria</taxon>
        <taxon>Bacillati</taxon>
        <taxon>Bacillota</taxon>
        <taxon>Clostridia</taxon>
        <taxon>Eubacteriales</taxon>
        <taxon>Clostridiaceae</taxon>
        <taxon>Isachenkonia</taxon>
    </lineage>
</organism>
<evidence type="ECO:0000256" key="1">
    <source>
        <dbReference type="ARBA" id="ARBA00004651"/>
    </source>
</evidence>
<proteinExistence type="inferred from homology"/>
<accession>A0AA44BDZ0</accession>
<evidence type="ECO:0000256" key="10">
    <source>
        <dbReference type="ARBA" id="ARBA00023049"/>
    </source>
</evidence>
<evidence type="ECO:0000256" key="8">
    <source>
        <dbReference type="ARBA" id="ARBA00022833"/>
    </source>
</evidence>
<keyword evidence="3 12" id="KW-1003">Cell membrane</keyword>
<comment type="cofactor">
    <cofactor evidence="12">
        <name>Zn(2+)</name>
        <dbReference type="ChEBI" id="CHEBI:29105"/>
    </cofactor>
    <text evidence="12">Binds 1 zinc ion per subunit.</text>
</comment>
<keyword evidence="7 12" id="KW-0378">Hydrolase</keyword>
<feature type="region of interest" description="Disordered" evidence="13">
    <location>
        <begin position="287"/>
        <end position="307"/>
    </location>
</feature>
<dbReference type="Proteomes" id="UP000449710">
    <property type="component" value="Unassembled WGS sequence"/>
</dbReference>
<evidence type="ECO:0000256" key="3">
    <source>
        <dbReference type="ARBA" id="ARBA00022475"/>
    </source>
</evidence>
<comment type="subcellular location">
    <subcellularLocation>
        <location evidence="1 12">Cell membrane</location>
        <topology evidence="1 12">Multi-pass membrane protein</topology>
    </subcellularLocation>
</comment>
<dbReference type="InterPro" id="IPR022919">
    <property type="entry name" value="Pept_M48_protease_HtpX"/>
</dbReference>
<evidence type="ECO:0000256" key="7">
    <source>
        <dbReference type="ARBA" id="ARBA00022801"/>
    </source>
</evidence>
<dbReference type="HAMAP" id="MF_00188">
    <property type="entry name" value="Pept_M48_protease_HtpX"/>
    <property type="match status" value="1"/>
</dbReference>
<keyword evidence="10 12" id="KW-0482">Metalloprotease</keyword>
<reference evidence="15 16" key="1">
    <citation type="submission" date="2019-04" db="EMBL/GenBank/DDBJ databases">
        <title>Isachenkonia alkalipeptolytica gen. nov. sp. nov. a new anaerobic, alkiliphilic organothrophic bacterium capable to reduce synthesized ferrihydrite isolated from a soda lake.</title>
        <authorList>
            <person name="Toshchakov S.V."/>
            <person name="Zavarzina D.G."/>
            <person name="Zhilina T.N."/>
            <person name="Kostrikina N.A."/>
            <person name="Kublanov I.V."/>
        </authorList>
    </citation>
    <scope>NUCLEOTIDE SEQUENCE [LARGE SCALE GENOMIC DNA]</scope>
    <source>
        <strain evidence="15 16">Z-1701</strain>
    </source>
</reference>
<dbReference type="EC" id="3.4.24.-" evidence="12"/>
<keyword evidence="5 12" id="KW-0812">Transmembrane</keyword>
<comment type="caution">
    <text evidence="15">The sequence shown here is derived from an EMBL/GenBank/DDBJ whole genome shotgun (WGS) entry which is preliminary data.</text>
</comment>
<feature type="binding site" evidence="12">
    <location>
        <position position="150"/>
    </location>
    <ligand>
        <name>Zn(2+)</name>
        <dbReference type="ChEBI" id="CHEBI:29105"/>
        <note>catalytic</note>
    </ligand>
</feature>
<feature type="transmembrane region" description="Helical" evidence="12">
    <location>
        <begin position="209"/>
        <end position="233"/>
    </location>
</feature>
<dbReference type="GO" id="GO:0004222">
    <property type="term" value="F:metalloendopeptidase activity"/>
    <property type="evidence" value="ECO:0007669"/>
    <property type="project" value="UniProtKB-UniRule"/>
</dbReference>
<dbReference type="GO" id="GO:0005886">
    <property type="term" value="C:plasma membrane"/>
    <property type="evidence" value="ECO:0007669"/>
    <property type="project" value="UniProtKB-SubCell"/>
</dbReference>
<protein>
    <recommendedName>
        <fullName evidence="12">Protease HtpX homolog</fullName>
        <ecNumber evidence="12">3.4.24.-</ecNumber>
    </recommendedName>
</protein>
<dbReference type="CDD" id="cd07340">
    <property type="entry name" value="M48B_Htpx_like"/>
    <property type="match status" value="1"/>
</dbReference>
<gene>
    <name evidence="12" type="primary">htpX</name>
    <name evidence="15" type="ORF">ISALK_00335</name>
</gene>
<feature type="transmembrane region" description="Helical" evidence="12">
    <location>
        <begin position="160"/>
        <end position="180"/>
    </location>
</feature>
<evidence type="ECO:0000313" key="15">
    <source>
        <dbReference type="EMBL" id="NBG86936.1"/>
    </source>
</evidence>
<evidence type="ECO:0000313" key="16">
    <source>
        <dbReference type="Proteomes" id="UP000449710"/>
    </source>
</evidence>
<dbReference type="AlphaFoldDB" id="A0AA44BDZ0"/>
<comment type="similarity">
    <text evidence="2 12">Belongs to the peptidase M48B family.</text>
</comment>
<dbReference type="InterPro" id="IPR001915">
    <property type="entry name" value="Peptidase_M48"/>
</dbReference>
<evidence type="ECO:0000256" key="4">
    <source>
        <dbReference type="ARBA" id="ARBA00022670"/>
    </source>
</evidence>
<evidence type="ECO:0000256" key="5">
    <source>
        <dbReference type="ARBA" id="ARBA00022692"/>
    </source>
</evidence>
<name>A0AA44BDZ0_9CLOT</name>
<dbReference type="Pfam" id="PF01435">
    <property type="entry name" value="Peptidase_M48"/>
    <property type="match status" value="1"/>
</dbReference>
<keyword evidence="6 12" id="KW-0479">Metal-binding</keyword>
<evidence type="ECO:0000256" key="11">
    <source>
        <dbReference type="ARBA" id="ARBA00023136"/>
    </source>
</evidence>
<keyword evidence="4 12" id="KW-0645">Protease</keyword>
<feature type="binding site" evidence="12">
    <location>
        <position position="154"/>
    </location>
    <ligand>
        <name>Zn(2+)</name>
        <dbReference type="ChEBI" id="CHEBI:29105"/>
        <note>catalytic</note>
    </ligand>
</feature>
<feature type="binding site" evidence="12">
    <location>
        <position position="238"/>
    </location>
    <ligand>
        <name>Zn(2+)</name>
        <dbReference type="ChEBI" id="CHEBI:29105"/>
        <note>catalytic</note>
    </ligand>
</feature>
<feature type="domain" description="Peptidase M48" evidence="14">
    <location>
        <begin position="85"/>
        <end position="319"/>
    </location>
</feature>
<dbReference type="Gene3D" id="3.30.2010.10">
    <property type="entry name" value="Metalloproteases ('zincins'), catalytic domain"/>
    <property type="match status" value="1"/>
</dbReference>
<sequence length="320" mass="35371">MDINQKLDMFDAVDSNKRKTWLLLFLFSAFVFVVGYAAGFLLGSGTAGLMIAGFILTVQLIILFTKGEELILRMNNAKELPKDDTNYIYNLVESVSLAAGMSKPPKVYIIEDESLNAFATGRKPEKSAIALTRGLVNKLDREELEGVIAHEISHVVNYDILISTTAIMLVGVISLLAGFLQRRLFWSSMRGGRRHSRQSQGRGGGRSQALILLGSIVVIILAPLFAQILNFAISRKREYLADANGAILTRNPKALAGALRKISGDTEVFRSANEATENLYISKPLKKDSQVSKKGRQNQKSNLFSTHPPITDRIKRLESM</sequence>
<evidence type="ECO:0000256" key="6">
    <source>
        <dbReference type="ARBA" id="ARBA00022723"/>
    </source>
</evidence>
<feature type="transmembrane region" description="Helical" evidence="12">
    <location>
        <begin position="21"/>
        <end position="41"/>
    </location>
</feature>
<keyword evidence="9 12" id="KW-1133">Transmembrane helix</keyword>
<dbReference type="GO" id="GO:0006508">
    <property type="term" value="P:proteolysis"/>
    <property type="evidence" value="ECO:0007669"/>
    <property type="project" value="UniProtKB-KW"/>
</dbReference>
<dbReference type="PANTHER" id="PTHR43221">
    <property type="entry name" value="PROTEASE HTPX"/>
    <property type="match status" value="1"/>
</dbReference>
<dbReference type="InterPro" id="IPR050083">
    <property type="entry name" value="HtpX_protease"/>
</dbReference>
<dbReference type="RefSeq" id="WP_160718244.1">
    <property type="nucleotide sequence ID" value="NZ_SUMG01000001.1"/>
</dbReference>